<dbReference type="Proteomes" id="UP000663829">
    <property type="component" value="Unassembled WGS sequence"/>
</dbReference>
<name>A0A815NK27_9BILA</name>
<dbReference type="Proteomes" id="UP000681722">
    <property type="component" value="Unassembled WGS sequence"/>
</dbReference>
<proteinExistence type="predicted"/>
<comment type="caution">
    <text evidence="2">The sequence shown here is derived from an EMBL/GenBank/DDBJ whole genome shotgun (WGS) entry which is preliminary data.</text>
</comment>
<organism evidence="2 4">
    <name type="scientific">Didymodactylos carnosus</name>
    <dbReference type="NCBI Taxonomy" id="1234261"/>
    <lineage>
        <taxon>Eukaryota</taxon>
        <taxon>Metazoa</taxon>
        <taxon>Spiralia</taxon>
        <taxon>Gnathifera</taxon>
        <taxon>Rotifera</taxon>
        <taxon>Eurotatoria</taxon>
        <taxon>Bdelloidea</taxon>
        <taxon>Philodinida</taxon>
        <taxon>Philodinidae</taxon>
        <taxon>Didymodactylos</taxon>
    </lineage>
</organism>
<feature type="coiled-coil region" evidence="1">
    <location>
        <begin position="62"/>
        <end position="89"/>
    </location>
</feature>
<dbReference type="OrthoDB" id="10008822at2759"/>
<reference evidence="2" key="1">
    <citation type="submission" date="2021-02" db="EMBL/GenBank/DDBJ databases">
        <authorList>
            <person name="Nowell W R."/>
        </authorList>
    </citation>
    <scope>NUCLEOTIDE SEQUENCE</scope>
</reference>
<evidence type="ECO:0000313" key="4">
    <source>
        <dbReference type="Proteomes" id="UP000663829"/>
    </source>
</evidence>
<accession>A0A815NK27</accession>
<evidence type="ECO:0000256" key="1">
    <source>
        <dbReference type="SAM" id="Coils"/>
    </source>
</evidence>
<sequence>MQEIISFADCNKVTQEQIQAVHNKIKIINKDLTCQLTTDCTAIPTGARGCGGPSGYVVVSKLNHLYSTVEEYAKKTEELEQQYNRENNVISTCIFIMPPQVACISNECATEPNNLR</sequence>
<evidence type="ECO:0000313" key="3">
    <source>
        <dbReference type="EMBL" id="CAF4315748.1"/>
    </source>
</evidence>
<dbReference type="EMBL" id="CAJNOQ010018898">
    <property type="protein sequence ID" value="CAF1438934.1"/>
    <property type="molecule type" value="Genomic_DNA"/>
</dbReference>
<keyword evidence="4" id="KW-1185">Reference proteome</keyword>
<evidence type="ECO:0000313" key="2">
    <source>
        <dbReference type="EMBL" id="CAF1438934.1"/>
    </source>
</evidence>
<dbReference type="AlphaFoldDB" id="A0A815NK27"/>
<dbReference type="EMBL" id="CAJOBC010084341">
    <property type="protein sequence ID" value="CAF4315748.1"/>
    <property type="molecule type" value="Genomic_DNA"/>
</dbReference>
<gene>
    <name evidence="2" type="ORF">GPM918_LOCUS34298</name>
    <name evidence="3" type="ORF">SRO942_LOCUS34998</name>
</gene>
<keyword evidence="1" id="KW-0175">Coiled coil</keyword>
<protein>
    <submittedName>
        <fullName evidence="2">Uncharacterized protein</fullName>
    </submittedName>
</protein>